<dbReference type="PANTHER" id="PTHR47966">
    <property type="entry name" value="BETA-SITE APP-CLEAVING ENZYME, ISOFORM A-RELATED"/>
    <property type="match status" value="1"/>
</dbReference>
<evidence type="ECO:0000313" key="17">
    <source>
        <dbReference type="Proteomes" id="UP000019373"/>
    </source>
</evidence>
<keyword evidence="6 13" id="KW-0064">Aspartyl protease</keyword>
<dbReference type="GO" id="GO:0005886">
    <property type="term" value="C:plasma membrane"/>
    <property type="evidence" value="ECO:0007669"/>
    <property type="project" value="UniProtKB-SubCell"/>
</dbReference>
<evidence type="ECO:0000256" key="11">
    <source>
        <dbReference type="PIRSR" id="PIRSR601461-1"/>
    </source>
</evidence>
<comment type="subcellular location">
    <subcellularLocation>
        <location evidence="1">Cell membrane</location>
    </subcellularLocation>
</comment>
<evidence type="ECO:0000256" key="10">
    <source>
        <dbReference type="ARBA" id="ARBA00023288"/>
    </source>
</evidence>
<dbReference type="MEROPS" id="A01.077"/>
<evidence type="ECO:0000256" key="6">
    <source>
        <dbReference type="ARBA" id="ARBA00022750"/>
    </source>
</evidence>
<protein>
    <recommendedName>
        <fullName evidence="15">Peptidase A1 domain-containing protein</fullName>
    </recommendedName>
</protein>
<evidence type="ECO:0000256" key="5">
    <source>
        <dbReference type="ARBA" id="ARBA00022729"/>
    </source>
</evidence>
<accession>U1GVN6</accession>
<evidence type="ECO:0000256" key="4">
    <source>
        <dbReference type="ARBA" id="ARBA00022670"/>
    </source>
</evidence>
<dbReference type="GO" id="GO:0006508">
    <property type="term" value="P:proteolysis"/>
    <property type="evidence" value="ECO:0007669"/>
    <property type="project" value="UniProtKB-KW"/>
</dbReference>
<keyword evidence="9" id="KW-0325">Glycoprotein</keyword>
<dbReference type="Proteomes" id="UP000019373">
    <property type="component" value="Unassembled WGS sequence"/>
</dbReference>
<keyword evidence="10" id="KW-0449">Lipoprotein</keyword>
<keyword evidence="3" id="KW-1003">Cell membrane</keyword>
<keyword evidence="17" id="KW-1185">Reference proteome</keyword>
<feature type="active site" evidence="11">
    <location>
        <position position="296"/>
    </location>
</feature>
<reference evidence="17" key="1">
    <citation type="journal article" date="2014" name="BMC Genomics">
        <title>Genome characteristics reveal the impact of lichenization on lichen-forming fungus Endocarpon pusillum Hedwig (Verrucariales, Ascomycota).</title>
        <authorList>
            <person name="Wang Y.-Y."/>
            <person name="Liu B."/>
            <person name="Zhang X.-Y."/>
            <person name="Zhou Q.-M."/>
            <person name="Zhang T."/>
            <person name="Li H."/>
            <person name="Yu Y.-F."/>
            <person name="Zhang X.-L."/>
            <person name="Hao X.-Y."/>
            <person name="Wang M."/>
            <person name="Wang L."/>
            <person name="Wei J.-C."/>
        </authorList>
    </citation>
    <scope>NUCLEOTIDE SEQUENCE [LARGE SCALE GENOMIC DNA]</scope>
    <source>
        <strain evidence="17">Z07020 / HMAS-L-300199</strain>
    </source>
</reference>
<dbReference type="AlphaFoldDB" id="U1GVN6"/>
<keyword evidence="4 13" id="KW-0645">Protease</keyword>
<keyword evidence="8" id="KW-0472">Membrane</keyword>
<evidence type="ECO:0000256" key="7">
    <source>
        <dbReference type="ARBA" id="ARBA00022801"/>
    </source>
</evidence>
<evidence type="ECO:0000259" key="15">
    <source>
        <dbReference type="PROSITE" id="PS51767"/>
    </source>
</evidence>
<dbReference type="OrthoDB" id="28208at2759"/>
<dbReference type="GeneID" id="19236506"/>
<name>U1GVN6_ENDPU</name>
<dbReference type="Pfam" id="PF00026">
    <property type="entry name" value="Asp"/>
    <property type="match status" value="1"/>
</dbReference>
<feature type="disulfide bond" evidence="12">
    <location>
        <begin position="126"/>
        <end position="131"/>
    </location>
</feature>
<evidence type="ECO:0000256" key="13">
    <source>
        <dbReference type="RuleBase" id="RU000454"/>
    </source>
</evidence>
<dbReference type="GO" id="GO:0004190">
    <property type="term" value="F:aspartic-type endopeptidase activity"/>
    <property type="evidence" value="ECO:0007669"/>
    <property type="project" value="UniProtKB-KW"/>
</dbReference>
<dbReference type="EMBL" id="KE720780">
    <property type="protein sequence ID" value="ERF76116.1"/>
    <property type="molecule type" value="Genomic_DNA"/>
</dbReference>
<dbReference type="InterPro" id="IPR001461">
    <property type="entry name" value="Aspartic_peptidase_A1"/>
</dbReference>
<keyword evidence="5 14" id="KW-0732">Signal</keyword>
<dbReference type="SUPFAM" id="SSF50630">
    <property type="entry name" value="Acid proteases"/>
    <property type="match status" value="1"/>
</dbReference>
<feature type="active site" evidence="11">
    <location>
        <position position="113"/>
    </location>
</feature>
<dbReference type="PROSITE" id="PS00141">
    <property type="entry name" value="ASP_PROTEASE"/>
    <property type="match status" value="2"/>
</dbReference>
<dbReference type="PANTHER" id="PTHR47966:SF75">
    <property type="entry name" value="ENDOPEPTIDASE (CTSD), PUTATIVE (AFU_ORTHOLOGUE AFUA_4G07040)-RELATED"/>
    <property type="match status" value="1"/>
</dbReference>
<feature type="domain" description="Peptidase A1" evidence="15">
    <location>
        <begin position="95"/>
        <end position="402"/>
    </location>
</feature>
<feature type="chain" id="PRO_5004610413" description="Peptidase A1 domain-containing protein" evidence="14">
    <location>
        <begin position="20"/>
        <end position="476"/>
    </location>
</feature>
<evidence type="ECO:0000256" key="12">
    <source>
        <dbReference type="PIRSR" id="PIRSR601461-2"/>
    </source>
</evidence>
<dbReference type="RefSeq" id="XP_007786582.1">
    <property type="nucleotide sequence ID" value="XM_007788392.1"/>
</dbReference>
<dbReference type="FunFam" id="2.40.70.10:FF:000085">
    <property type="entry name" value="Aspartic-type endopeptidase (CtsD), putative"/>
    <property type="match status" value="1"/>
</dbReference>
<gene>
    <name evidence="16" type="ORF">EPUS_01449</name>
</gene>
<keyword evidence="7 13" id="KW-0378">Hydrolase</keyword>
<dbReference type="Gene3D" id="2.40.70.10">
    <property type="entry name" value="Acid Proteases"/>
    <property type="match status" value="2"/>
</dbReference>
<evidence type="ECO:0000256" key="3">
    <source>
        <dbReference type="ARBA" id="ARBA00022475"/>
    </source>
</evidence>
<organism evidence="16 17">
    <name type="scientific">Endocarpon pusillum (strain Z07020 / HMAS-L-300199)</name>
    <name type="common">Lichen-forming fungus</name>
    <dbReference type="NCBI Taxonomy" id="1263415"/>
    <lineage>
        <taxon>Eukaryota</taxon>
        <taxon>Fungi</taxon>
        <taxon>Dikarya</taxon>
        <taxon>Ascomycota</taxon>
        <taxon>Pezizomycotina</taxon>
        <taxon>Eurotiomycetes</taxon>
        <taxon>Chaetothyriomycetidae</taxon>
        <taxon>Verrucariales</taxon>
        <taxon>Verrucariaceae</taxon>
        <taxon>Endocarpon</taxon>
    </lineage>
</organism>
<evidence type="ECO:0000256" key="2">
    <source>
        <dbReference type="ARBA" id="ARBA00007447"/>
    </source>
</evidence>
<dbReference type="HOGENOM" id="CLU_013253_10_1_1"/>
<dbReference type="InterPro" id="IPR033121">
    <property type="entry name" value="PEPTIDASE_A1"/>
</dbReference>
<proteinExistence type="inferred from homology"/>
<dbReference type="InterPro" id="IPR034164">
    <property type="entry name" value="Pepsin-like_dom"/>
</dbReference>
<feature type="disulfide bond" evidence="12">
    <location>
        <begin position="330"/>
        <end position="363"/>
    </location>
</feature>
<dbReference type="eggNOG" id="KOG1339">
    <property type="taxonomic scope" value="Eukaryota"/>
</dbReference>
<dbReference type="InterPro" id="IPR001969">
    <property type="entry name" value="Aspartic_peptidase_AS"/>
</dbReference>
<evidence type="ECO:0000256" key="1">
    <source>
        <dbReference type="ARBA" id="ARBA00004236"/>
    </source>
</evidence>
<keyword evidence="12" id="KW-1015">Disulfide bond</keyword>
<dbReference type="FunFam" id="2.40.70.10:FF:000060">
    <property type="entry name" value="Aspartic-type endopeptidase ctsD"/>
    <property type="match status" value="1"/>
</dbReference>
<dbReference type="InterPro" id="IPR021109">
    <property type="entry name" value="Peptidase_aspartic_dom_sf"/>
</dbReference>
<evidence type="ECO:0000313" key="16">
    <source>
        <dbReference type="EMBL" id="ERF76116.1"/>
    </source>
</evidence>
<comment type="similarity">
    <text evidence="2 13">Belongs to the peptidase A1 family.</text>
</comment>
<dbReference type="CDD" id="cd05471">
    <property type="entry name" value="pepsin_like"/>
    <property type="match status" value="1"/>
</dbReference>
<feature type="signal peptide" evidence="14">
    <location>
        <begin position="1"/>
        <end position="19"/>
    </location>
</feature>
<evidence type="ECO:0000256" key="14">
    <source>
        <dbReference type="SAM" id="SignalP"/>
    </source>
</evidence>
<dbReference type="PROSITE" id="PS51767">
    <property type="entry name" value="PEPTIDASE_A1"/>
    <property type="match status" value="1"/>
</dbReference>
<dbReference type="PRINTS" id="PR00792">
    <property type="entry name" value="PEPSIN"/>
</dbReference>
<sequence length="476" mass="50460">MHHTSWFAYATLFMTTVSAFYPYKEASNSEEDSADILPQANNVQEHVKGQTTTIDIKKRRTKWNKRDKQYSVAIASEPTIPDSMAIHQDGQDYSYFSSVKIGSEGKEMWMLIDSGSANTWVFGADCTAQACSKHDTFGPNDSDTLNITSREWSVTYGTGEVGGVVASDTFAFAGYEVEIGFGLASNASNDFSTYPMDGILGLGRDSSNRLGTPTLMDIMASKRLLKANLFGVHLSRSGDGANNSQITFGAPDSSKFSGNLSYTDSVSTDGLWEIPSDGAGVDGQSLGLTGKTAIIDTGTSYILMPLKDAQALHAKLPGSENSREAFTIPCDTNLPVQFTFSGVTYDVSPKDYVGKPDEAGKICASNIVGQQSFGPDTWLLGDVFLKNVYTVFDFDKDRIGFGIKSAAAAPSSSSTSPTATASGIVTSVSSSPTSQVAAMGSTSGGSGTPMEGKATAWSASPLPVICLTVLLAMSRI</sequence>
<evidence type="ECO:0000256" key="9">
    <source>
        <dbReference type="ARBA" id="ARBA00023180"/>
    </source>
</evidence>
<dbReference type="OMA" id="AASNTWV"/>
<evidence type="ECO:0000256" key="8">
    <source>
        <dbReference type="ARBA" id="ARBA00023136"/>
    </source>
</evidence>